<dbReference type="PANTHER" id="PTHR42792:SF2">
    <property type="entry name" value="FLAGELLIN"/>
    <property type="match status" value="1"/>
</dbReference>
<dbReference type="GO" id="GO:0005576">
    <property type="term" value="C:extracellular region"/>
    <property type="evidence" value="ECO:0007669"/>
    <property type="project" value="UniProtKB-SubCell"/>
</dbReference>
<dbReference type="Gene3D" id="1.20.1330.10">
    <property type="entry name" value="f41 fragment of flagellin, N-terminal domain"/>
    <property type="match status" value="2"/>
</dbReference>
<comment type="caution">
    <text evidence="5">The sequence shown here is derived from an EMBL/GenBank/DDBJ whole genome shotgun (WGS) entry which is preliminary data.</text>
</comment>
<protein>
    <submittedName>
        <fullName evidence="5">Flagellar hook-associated protein 3</fullName>
    </submittedName>
</protein>
<dbReference type="GO" id="GO:0005198">
    <property type="term" value="F:structural molecule activity"/>
    <property type="evidence" value="ECO:0007669"/>
    <property type="project" value="InterPro"/>
</dbReference>
<keyword evidence="5" id="KW-0282">Flagellum</keyword>
<feature type="domain" description="Flagellin N-terminal" evidence="4">
    <location>
        <begin position="14"/>
        <end position="145"/>
    </location>
</feature>
<dbReference type="SUPFAM" id="SSF64518">
    <property type="entry name" value="Phase 1 flagellin"/>
    <property type="match status" value="1"/>
</dbReference>
<evidence type="ECO:0000313" key="5">
    <source>
        <dbReference type="EMBL" id="TWU36616.1"/>
    </source>
</evidence>
<dbReference type="OrthoDB" id="225814at2"/>
<keyword evidence="5" id="KW-0969">Cilium</keyword>
<reference evidence="5 6" key="1">
    <citation type="submission" date="2019-02" db="EMBL/GenBank/DDBJ databases">
        <title>Deep-cultivation of Planctomycetes and their phenomic and genomic characterization uncovers novel biology.</title>
        <authorList>
            <person name="Wiegand S."/>
            <person name="Jogler M."/>
            <person name="Boedeker C."/>
            <person name="Pinto D."/>
            <person name="Vollmers J."/>
            <person name="Rivas-Marin E."/>
            <person name="Kohn T."/>
            <person name="Peeters S.H."/>
            <person name="Heuer A."/>
            <person name="Rast P."/>
            <person name="Oberbeckmann S."/>
            <person name="Bunk B."/>
            <person name="Jeske O."/>
            <person name="Meyerdierks A."/>
            <person name="Storesund J.E."/>
            <person name="Kallscheuer N."/>
            <person name="Luecker S."/>
            <person name="Lage O.M."/>
            <person name="Pohl T."/>
            <person name="Merkel B.J."/>
            <person name="Hornburger P."/>
            <person name="Mueller R.-W."/>
            <person name="Bruemmer F."/>
            <person name="Labrenz M."/>
            <person name="Spormann A.M."/>
            <person name="Op Den Camp H."/>
            <person name="Overmann J."/>
            <person name="Amann R."/>
            <person name="Jetten M.S.M."/>
            <person name="Mascher T."/>
            <person name="Medema M.H."/>
            <person name="Devos D.P."/>
            <person name="Kaster A.-K."/>
            <person name="Ovreas L."/>
            <person name="Rohde M."/>
            <person name="Galperin M.Y."/>
            <person name="Jogler C."/>
        </authorList>
    </citation>
    <scope>NUCLEOTIDE SEQUENCE [LARGE SCALE GENOMIC DNA]</scope>
    <source>
        <strain evidence="5 6">Q31b</strain>
    </source>
</reference>
<dbReference type="GO" id="GO:0009288">
    <property type="term" value="C:bacterial-type flagellum"/>
    <property type="evidence" value="ECO:0007669"/>
    <property type="project" value="UniProtKB-SubCell"/>
</dbReference>
<dbReference type="AlphaFoldDB" id="A0A5C6DNT4"/>
<dbReference type="Proteomes" id="UP000315471">
    <property type="component" value="Unassembled WGS sequence"/>
</dbReference>
<evidence type="ECO:0000313" key="6">
    <source>
        <dbReference type="Proteomes" id="UP000315471"/>
    </source>
</evidence>
<dbReference type="Pfam" id="PF07196">
    <property type="entry name" value="Flagellin_IN"/>
    <property type="match status" value="1"/>
</dbReference>
<keyword evidence="6" id="KW-1185">Reference proteome</keyword>
<keyword evidence="5" id="KW-0966">Cell projection</keyword>
<proteinExistence type="predicted"/>
<organism evidence="5 6">
    <name type="scientific">Novipirellula aureliae</name>
    <dbReference type="NCBI Taxonomy" id="2527966"/>
    <lineage>
        <taxon>Bacteria</taxon>
        <taxon>Pseudomonadati</taxon>
        <taxon>Planctomycetota</taxon>
        <taxon>Planctomycetia</taxon>
        <taxon>Pirellulales</taxon>
        <taxon>Pirellulaceae</taxon>
        <taxon>Novipirellula</taxon>
    </lineage>
</organism>
<comment type="subcellular location">
    <subcellularLocation>
        <location evidence="1">Bacterial flagellum</location>
    </subcellularLocation>
    <subcellularLocation>
        <location evidence="2">Secreted</location>
    </subcellularLocation>
</comment>
<keyword evidence="3" id="KW-0975">Bacterial flagellum</keyword>
<dbReference type="InterPro" id="IPR010810">
    <property type="entry name" value="Flagellin_hook_IN_motif"/>
</dbReference>
<sequence length="651" mass="69080">MSLMPVSTTRTNSALSTQRLLQQLNADQLALQRQYDQLSTGRRVLRLSDDPAAANRAVALNRGIDRGEQLVRNANSVTGSYDSADSALGKISTALIQARGAAVEGAQTVLSDDERVAISTTISETIQNLFAAGNSMFRDQQLLGGILDSGNALVYDGNEVVYTGRNAIGRTEIGAGTPAAINVTASESLGAFSMILEGDPLNAALDRETRLGDMKEGRGVSAGIIRISGGGEYTTVDLRTAGTIGDVADVLSSLEIDGRKLNVRIGDDTFEVAYADGLAGTLAIEDASGGSMAKDLSIENKGGAEAPPIIGDKLMPRVTTNTKIASLNFGADEDISDGLIIRQGNQSFNVDLSEAETMGDVLIAINRSGADVHASLNETEGRIELHSLRSGVDYSIGENGGNAATVLGIRSATGQTLIEELGHDRGVILNNDTPDLSITRPDGRVLELDLESAKTVDDVIELIQNHPQNQDSARVLVGLNEFGNGIELNAPPGTEPMVIRQLGTSNAGNRLGLIPEGQNEASGESVGSVNQIAGTDYMPLEAGGAIDTLLRLEKAVLDGDVGEIDRLQQRIDDDLDRATYARAKVGIWSRNMLDMKETTETQIVQMKEQLSNEVDADLATVISEMQQRQVAMEASMQLIAKTSQMTILNYL</sequence>
<name>A0A5C6DNT4_9BACT</name>
<dbReference type="PANTHER" id="PTHR42792">
    <property type="entry name" value="FLAGELLIN"/>
    <property type="match status" value="1"/>
</dbReference>
<dbReference type="Pfam" id="PF00669">
    <property type="entry name" value="Flagellin_N"/>
    <property type="match status" value="1"/>
</dbReference>
<gene>
    <name evidence="5" type="primary">flgL</name>
    <name evidence="5" type="ORF">Q31b_48970</name>
</gene>
<evidence type="ECO:0000256" key="2">
    <source>
        <dbReference type="ARBA" id="ARBA00004613"/>
    </source>
</evidence>
<accession>A0A5C6DNT4</accession>
<evidence type="ECO:0000256" key="3">
    <source>
        <dbReference type="ARBA" id="ARBA00023143"/>
    </source>
</evidence>
<dbReference type="EMBL" id="SJPY01000008">
    <property type="protein sequence ID" value="TWU36616.1"/>
    <property type="molecule type" value="Genomic_DNA"/>
</dbReference>
<evidence type="ECO:0000259" key="4">
    <source>
        <dbReference type="Pfam" id="PF00669"/>
    </source>
</evidence>
<evidence type="ECO:0000256" key="1">
    <source>
        <dbReference type="ARBA" id="ARBA00004365"/>
    </source>
</evidence>
<dbReference type="InterPro" id="IPR001029">
    <property type="entry name" value="Flagellin_N"/>
</dbReference>
<dbReference type="InterPro" id="IPR001492">
    <property type="entry name" value="Flagellin"/>
</dbReference>